<feature type="transmembrane region" description="Helical" evidence="10">
    <location>
        <begin position="412"/>
        <end position="434"/>
    </location>
</feature>
<dbReference type="PANTHER" id="PTHR36106:SF2">
    <property type="entry name" value="C4-DICARBOXYLATE TRANSPORTER DCUA"/>
    <property type="match status" value="1"/>
</dbReference>
<feature type="transmembrane region" description="Helical" evidence="10">
    <location>
        <begin position="164"/>
        <end position="188"/>
    </location>
</feature>
<feature type="transmembrane region" description="Helical" evidence="10">
    <location>
        <begin position="368"/>
        <end position="392"/>
    </location>
</feature>
<evidence type="ECO:0000256" key="4">
    <source>
        <dbReference type="ARBA" id="ARBA00022475"/>
    </source>
</evidence>
<dbReference type="Proteomes" id="UP001359781">
    <property type="component" value="Unassembled WGS sequence"/>
</dbReference>
<gene>
    <name evidence="11" type="ORF">V5S96_06945</name>
</gene>
<feature type="transmembrane region" description="Helical" evidence="10">
    <location>
        <begin position="295"/>
        <end position="313"/>
    </location>
</feature>
<keyword evidence="7 10" id="KW-1133">Transmembrane helix</keyword>
<name>A0ABU8NYQ5_9CORY</name>
<keyword evidence="4" id="KW-1003">Cell membrane</keyword>
<keyword evidence="6 10" id="KW-0812">Transmembrane</keyword>
<dbReference type="PIRSF" id="PIRSF004539">
    <property type="entry name" value="C4-dicrbxl_trns"/>
    <property type="match status" value="1"/>
</dbReference>
<keyword evidence="3" id="KW-0813">Transport</keyword>
<keyword evidence="5" id="KW-0997">Cell inner membrane</keyword>
<evidence type="ECO:0000256" key="7">
    <source>
        <dbReference type="ARBA" id="ARBA00022989"/>
    </source>
</evidence>
<sequence length="435" mass="45467">MLILHIIIVLAAIVLGARLGSIAIGFAGGLGVLLLGLTGVPVSREDIPFDVIGIIMAVIAAIAAMQRAGGMDLLVYWAERFLRRNPRQITLWAPVVTYLMTVFAGTGHTSFSTLPVIVEVAKEGRVRPSRPLSVAVVAAQMGIVASPISAAVVFLASILEPLGVSYLALLAVVIPATFLAIFPTAWLCNRLGKDLEEDPVYRERMEQGLVAEPAIASSYAPTRAAKASVGIFLAAIVLVVLYATLTSSQVGLISDPTLPRNEAIMALMLSAATVIVMVTKIPAADVLNTQVFRSGMSACICVLGVAWLGTTIIKNNMEGIESLAGSVLQGSPWLLAVVLFFAAALLYSQAATAQALMPAALAMGISPLTAVAAFPAVSALFVLPTYPTLLAAVEMDDTGSTRIGKAVFNHPFLIPGVVYTVISVGLGYLFGSVLL</sequence>
<feature type="transmembrane region" description="Helical" evidence="10">
    <location>
        <begin position="89"/>
        <end position="111"/>
    </location>
</feature>
<evidence type="ECO:0000256" key="3">
    <source>
        <dbReference type="ARBA" id="ARBA00022448"/>
    </source>
</evidence>
<evidence type="ECO:0000256" key="6">
    <source>
        <dbReference type="ARBA" id="ARBA00022692"/>
    </source>
</evidence>
<evidence type="ECO:0000256" key="1">
    <source>
        <dbReference type="ARBA" id="ARBA00004429"/>
    </source>
</evidence>
<comment type="caution">
    <text evidence="11">The sequence shown here is derived from an EMBL/GenBank/DDBJ whole genome shotgun (WGS) entry which is preliminary data.</text>
</comment>
<evidence type="ECO:0000256" key="10">
    <source>
        <dbReference type="SAM" id="Phobius"/>
    </source>
</evidence>
<dbReference type="NCBIfam" id="NF006927">
    <property type="entry name" value="PRK09412.1"/>
    <property type="match status" value="1"/>
</dbReference>
<dbReference type="Pfam" id="PF03605">
    <property type="entry name" value="DcuA_DcuB"/>
    <property type="match status" value="1"/>
</dbReference>
<dbReference type="NCBIfam" id="NF009136">
    <property type="entry name" value="PRK12489.1"/>
    <property type="match status" value="1"/>
</dbReference>
<keyword evidence="8 10" id="KW-0472">Membrane</keyword>
<dbReference type="InterPro" id="IPR004668">
    <property type="entry name" value="Anaer_Dcu_memb_transpt"/>
</dbReference>
<feature type="transmembrane region" description="Helical" evidence="10">
    <location>
        <begin position="132"/>
        <end position="158"/>
    </location>
</feature>
<dbReference type="NCBIfam" id="TIGR00770">
    <property type="entry name" value="Dcu"/>
    <property type="match status" value="1"/>
</dbReference>
<keyword evidence="12" id="KW-1185">Reference proteome</keyword>
<evidence type="ECO:0000256" key="9">
    <source>
        <dbReference type="ARBA" id="ARBA00039380"/>
    </source>
</evidence>
<accession>A0ABU8NYQ5</accession>
<evidence type="ECO:0000256" key="8">
    <source>
        <dbReference type="ARBA" id="ARBA00023136"/>
    </source>
</evidence>
<comment type="similarity">
    <text evidence="2">Belongs to the DcuA/DcuB transporter (TC 2.A.13.1) family.</text>
</comment>
<evidence type="ECO:0000256" key="5">
    <source>
        <dbReference type="ARBA" id="ARBA00022519"/>
    </source>
</evidence>
<feature type="transmembrane region" description="Helical" evidence="10">
    <location>
        <begin position="263"/>
        <end position="283"/>
    </location>
</feature>
<dbReference type="EMBL" id="JBAHVJ010000006">
    <property type="protein sequence ID" value="MEJ4100091.1"/>
    <property type="molecule type" value="Genomic_DNA"/>
</dbReference>
<organism evidence="11 12">
    <name type="scientific">Corynebacterium mastitidis</name>
    <dbReference type="NCBI Taxonomy" id="161890"/>
    <lineage>
        <taxon>Bacteria</taxon>
        <taxon>Bacillati</taxon>
        <taxon>Actinomycetota</taxon>
        <taxon>Actinomycetes</taxon>
        <taxon>Mycobacteriales</taxon>
        <taxon>Corynebacteriaceae</taxon>
        <taxon>Corynebacterium</taxon>
    </lineage>
</organism>
<comment type="subcellular location">
    <subcellularLocation>
        <location evidence="1">Cell inner membrane</location>
        <topology evidence="1">Multi-pass membrane protein</topology>
    </subcellularLocation>
</comment>
<dbReference type="PANTHER" id="PTHR36106">
    <property type="entry name" value="ANAEROBIC C4-DICARBOXYLATE TRANSPORTER DCUB"/>
    <property type="match status" value="1"/>
</dbReference>
<feature type="transmembrane region" description="Helical" evidence="10">
    <location>
        <begin position="6"/>
        <end position="35"/>
    </location>
</feature>
<proteinExistence type="inferred from homology"/>
<evidence type="ECO:0000256" key="2">
    <source>
        <dbReference type="ARBA" id="ARBA00006413"/>
    </source>
</evidence>
<feature type="transmembrane region" description="Helical" evidence="10">
    <location>
        <begin position="224"/>
        <end position="243"/>
    </location>
</feature>
<feature type="transmembrane region" description="Helical" evidence="10">
    <location>
        <begin position="333"/>
        <end position="356"/>
    </location>
</feature>
<dbReference type="RefSeq" id="WP_337890299.1">
    <property type="nucleotide sequence ID" value="NZ_JBAHVI010000006.1"/>
</dbReference>
<evidence type="ECO:0000313" key="11">
    <source>
        <dbReference type="EMBL" id="MEJ4100091.1"/>
    </source>
</evidence>
<protein>
    <recommendedName>
        <fullName evidence="9">C4-dicarboxylate transporter DcuA</fullName>
    </recommendedName>
</protein>
<reference evidence="11 12" key="1">
    <citation type="submission" date="2024-02" db="EMBL/GenBank/DDBJ databases">
        <title>Whole genome sequencing and characterization of Corynebacterium isolated from the ocular surface of dry eye disease sufferers.</title>
        <authorList>
            <person name="Naqvi M."/>
        </authorList>
    </citation>
    <scope>NUCLEOTIDE SEQUENCE [LARGE SCALE GENOMIC DNA]</scope>
    <source>
        <strain evidence="11 12">PCRF</strain>
    </source>
</reference>
<evidence type="ECO:0000313" key="12">
    <source>
        <dbReference type="Proteomes" id="UP001359781"/>
    </source>
</evidence>
<feature type="transmembrane region" description="Helical" evidence="10">
    <location>
        <begin position="47"/>
        <end position="69"/>
    </location>
</feature>